<accession>K3X8B1</accession>
<proteinExistence type="predicted"/>
<dbReference type="InParanoid" id="K3X8B1"/>
<reference evidence="2" key="2">
    <citation type="submission" date="2010-04" db="EMBL/GenBank/DDBJ databases">
        <authorList>
            <person name="Buell R."/>
            <person name="Hamilton J."/>
            <person name="Hostetler J."/>
        </authorList>
    </citation>
    <scope>NUCLEOTIDE SEQUENCE [LARGE SCALE GENOMIC DNA]</scope>
    <source>
        <strain evidence="2">DAOM:BR144</strain>
    </source>
</reference>
<evidence type="ECO:0000313" key="2">
    <source>
        <dbReference type="Proteomes" id="UP000019132"/>
    </source>
</evidence>
<protein>
    <submittedName>
        <fullName evidence="1">Uncharacterized protein</fullName>
    </submittedName>
</protein>
<organism evidence="1 2">
    <name type="scientific">Globisporangium ultimum (strain ATCC 200006 / CBS 805.95 / DAOM BR144)</name>
    <name type="common">Pythium ultimum</name>
    <dbReference type="NCBI Taxonomy" id="431595"/>
    <lineage>
        <taxon>Eukaryota</taxon>
        <taxon>Sar</taxon>
        <taxon>Stramenopiles</taxon>
        <taxon>Oomycota</taxon>
        <taxon>Peronosporomycetes</taxon>
        <taxon>Pythiales</taxon>
        <taxon>Pythiaceae</taxon>
        <taxon>Globisporangium</taxon>
    </lineage>
</organism>
<evidence type="ECO:0000313" key="1">
    <source>
        <dbReference type="EnsemblProtists" id="PYU1_T013460"/>
    </source>
</evidence>
<name>K3X8B1_GLOUD</name>
<dbReference type="EnsemblProtists" id="PYU1_T013460">
    <property type="protein sequence ID" value="PYU1_T013460"/>
    <property type="gene ID" value="PYU1_G013431"/>
</dbReference>
<dbReference type="Proteomes" id="UP000019132">
    <property type="component" value="Unassembled WGS sequence"/>
</dbReference>
<keyword evidence="2" id="KW-1185">Reference proteome</keyword>
<dbReference type="AlphaFoldDB" id="K3X8B1"/>
<sequence>MRETEVPVFRMFNVSKYRIGQLTSDEAIMLFRTVATGIWQLFNALAPSSVPSAIPPQQNVHENLTRTVFGDDEVLSEDAFVLICAANRDIQELLTSLSTAMSCSFKDE</sequence>
<dbReference type="EMBL" id="GL376593">
    <property type="status" value="NOT_ANNOTATED_CDS"/>
    <property type="molecule type" value="Genomic_DNA"/>
</dbReference>
<dbReference type="HOGENOM" id="CLU_2202318_0_0_1"/>
<reference evidence="2" key="1">
    <citation type="journal article" date="2010" name="Genome Biol.">
        <title>Genome sequence of the necrotrophic plant pathogen Pythium ultimum reveals original pathogenicity mechanisms and effector repertoire.</title>
        <authorList>
            <person name="Levesque C.A."/>
            <person name="Brouwer H."/>
            <person name="Cano L."/>
            <person name="Hamilton J.P."/>
            <person name="Holt C."/>
            <person name="Huitema E."/>
            <person name="Raffaele S."/>
            <person name="Robideau G.P."/>
            <person name="Thines M."/>
            <person name="Win J."/>
            <person name="Zerillo M.M."/>
            <person name="Beakes G.W."/>
            <person name="Boore J.L."/>
            <person name="Busam D."/>
            <person name="Dumas B."/>
            <person name="Ferriera S."/>
            <person name="Fuerstenberg S.I."/>
            <person name="Gachon C.M."/>
            <person name="Gaulin E."/>
            <person name="Govers F."/>
            <person name="Grenville-Briggs L."/>
            <person name="Horner N."/>
            <person name="Hostetler J."/>
            <person name="Jiang R.H."/>
            <person name="Johnson J."/>
            <person name="Krajaejun T."/>
            <person name="Lin H."/>
            <person name="Meijer H.J."/>
            <person name="Moore B."/>
            <person name="Morris P."/>
            <person name="Phuntmart V."/>
            <person name="Puiu D."/>
            <person name="Shetty J."/>
            <person name="Stajich J.E."/>
            <person name="Tripathy S."/>
            <person name="Wawra S."/>
            <person name="van West P."/>
            <person name="Whitty B.R."/>
            <person name="Coutinho P.M."/>
            <person name="Henrissat B."/>
            <person name="Martin F."/>
            <person name="Thomas P.D."/>
            <person name="Tyler B.M."/>
            <person name="De Vries R.P."/>
            <person name="Kamoun S."/>
            <person name="Yandell M."/>
            <person name="Tisserat N."/>
            <person name="Buell C.R."/>
        </authorList>
    </citation>
    <scope>NUCLEOTIDE SEQUENCE</scope>
    <source>
        <strain evidence="2">DAOM:BR144</strain>
    </source>
</reference>
<reference evidence="1" key="3">
    <citation type="submission" date="2015-02" db="UniProtKB">
        <authorList>
            <consortium name="EnsemblProtists"/>
        </authorList>
    </citation>
    <scope>IDENTIFICATION</scope>
    <source>
        <strain evidence="1">DAOM BR144</strain>
    </source>
</reference>
<dbReference type="VEuPathDB" id="FungiDB:PYU1_G013431"/>